<dbReference type="Gene3D" id="1.10.1740.10">
    <property type="match status" value="1"/>
</dbReference>
<proteinExistence type="inferred from homology"/>
<dbReference type="InterPro" id="IPR037401">
    <property type="entry name" value="SnoaL-like"/>
</dbReference>
<evidence type="ECO:0000259" key="7">
    <source>
        <dbReference type="Pfam" id="PF04542"/>
    </source>
</evidence>
<evidence type="ECO:0000256" key="2">
    <source>
        <dbReference type="ARBA" id="ARBA00011344"/>
    </source>
</evidence>
<dbReference type="RefSeq" id="WP_345138291.1">
    <property type="nucleotide sequence ID" value="NZ_BAABAT010000045.1"/>
</dbReference>
<dbReference type="InterPro" id="IPR036388">
    <property type="entry name" value="WH-like_DNA-bd_sf"/>
</dbReference>
<dbReference type="InterPro" id="IPR013324">
    <property type="entry name" value="RNA_pol_sigma_r3/r4-like"/>
</dbReference>
<dbReference type="InterPro" id="IPR013249">
    <property type="entry name" value="RNA_pol_sigma70_r4_t2"/>
</dbReference>
<evidence type="ECO:0000313" key="10">
    <source>
        <dbReference type="EMBL" id="GAA4261391.1"/>
    </source>
</evidence>
<dbReference type="Gene3D" id="1.10.10.10">
    <property type="entry name" value="Winged helix-like DNA-binding domain superfamily/Winged helix DNA-binding domain"/>
    <property type="match status" value="1"/>
</dbReference>
<dbReference type="Pfam" id="PF04542">
    <property type="entry name" value="Sigma70_r2"/>
    <property type="match status" value="1"/>
</dbReference>
<dbReference type="InterPro" id="IPR013325">
    <property type="entry name" value="RNA_pol_sigma_r2"/>
</dbReference>
<gene>
    <name evidence="10" type="ORF">GCM10022255_093850</name>
</gene>
<feature type="compositionally biased region" description="Basic and acidic residues" evidence="6">
    <location>
        <begin position="338"/>
        <end position="354"/>
    </location>
</feature>
<feature type="domain" description="SnoaL-like" evidence="9">
    <location>
        <begin position="221"/>
        <end position="318"/>
    </location>
</feature>
<evidence type="ECO:0000256" key="1">
    <source>
        <dbReference type="ARBA" id="ARBA00010641"/>
    </source>
</evidence>
<reference evidence="11" key="1">
    <citation type="journal article" date="2019" name="Int. J. Syst. Evol. Microbiol.">
        <title>The Global Catalogue of Microorganisms (GCM) 10K type strain sequencing project: providing services to taxonomists for standard genome sequencing and annotation.</title>
        <authorList>
            <consortium name="The Broad Institute Genomics Platform"/>
            <consortium name="The Broad Institute Genome Sequencing Center for Infectious Disease"/>
            <person name="Wu L."/>
            <person name="Ma J."/>
        </authorList>
    </citation>
    <scope>NUCLEOTIDE SEQUENCE [LARGE SCALE GENOMIC DNA]</scope>
    <source>
        <strain evidence="11">JCM 17441</strain>
    </source>
</reference>
<dbReference type="NCBIfam" id="TIGR02937">
    <property type="entry name" value="sigma70-ECF"/>
    <property type="match status" value="1"/>
</dbReference>
<comment type="similarity">
    <text evidence="1">Belongs to the sigma-70 factor family. ECF subfamily.</text>
</comment>
<dbReference type="InterPro" id="IPR014284">
    <property type="entry name" value="RNA_pol_sigma-70_dom"/>
</dbReference>
<feature type="region of interest" description="Disordered" evidence="6">
    <location>
        <begin position="332"/>
        <end position="354"/>
    </location>
</feature>
<keyword evidence="4" id="KW-0731">Sigma factor</keyword>
<accession>A0ABP8DPX6</accession>
<dbReference type="PANTHER" id="PTHR43133:SF65">
    <property type="entry name" value="ECF RNA POLYMERASE SIGMA FACTOR SIGG"/>
    <property type="match status" value="1"/>
</dbReference>
<evidence type="ECO:0000256" key="3">
    <source>
        <dbReference type="ARBA" id="ARBA00023015"/>
    </source>
</evidence>
<dbReference type="SUPFAM" id="SSF54427">
    <property type="entry name" value="NTF2-like"/>
    <property type="match status" value="1"/>
</dbReference>
<organism evidence="10 11">
    <name type="scientific">Dactylosporangium darangshiense</name>
    <dbReference type="NCBI Taxonomy" id="579108"/>
    <lineage>
        <taxon>Bacteria</taxon>
        <taxon>Bacillati</taxon>
        <taxon>Actinomycetota</taxon>
        <taxon>Actinomycetes</taxon>
        <taxon>Micromonosporales</taxon>
        <taxon>Micromonosporaceae</taxon>
        <taxon>Dactylosporangium</taxon>
    </lineage>
</organism>
<feature type="domain" description="RNA polymerase sigma factor 70 region 4 type 2" evidence="8">
    <location>
        <begin position="145"/>
        <end position="192"/>
    </location>
</feature>
<dbReference type="NCBIfam" id="NF006089">
    <property type="entry name" value="PRK08241.1"/>
    <property type="match status" value="1"/>
</dbReference>
<keyword evidence="11" id="KW-1185">Reference proteome</keyword>
<dbReference type="Pfam" id="PF12680">
    <property type="entry name" value="SnoaL_2"/>
    <property type="match status" value="1"/>
</dbReference>
<dbReference type="InterPro" id="IPR039425">
    <property type="entry name" value="RNA_pol_sigma-70-like"/>
</dbReference>
<dbReference type="SUPFAM" id="SSF88659">
    <property type="entry name" value="Sigma3 and sigma4 domains of RNA polymerase sigma factors"/>
    <property type="match status" value="1"/>
</dbReference>
<dbReference type="SUPFAM" id="SSF88946">
    <property type="entry name" value="Sigma2 domain of RNA polymerase sigma factors"/>
    <property type="match status" value="1"/>
</dbReference>
<dbReference type="InterPro" id="IPR007627">
    <property type="entry name" value="RNA_pol_sigma70_r2"/>
</dbReference>
<protein>
    <submittedName>
        <fullName evidence="10">Sigma-70 family RNA polymerase sigma factor</fullName>
    </submittedName>
</protein>
<evidence type="ECO:0000256" key="6">
    <source>
        <dbReference type="SAM" id="MobiDB-lite"/>
    </source>
</evidence>
<dbReference type="Gene3D" id="3.10.450.50">
    <property type="match status" value="1"/>
</dbReference>
<dbReference type="InterPro" id="IPR032710">
    <property type="entry name" value="NTF2-like_dom_sf"/>
</dbReference>
<dbReference type="PANTHER" id="PTHR43133">
    <property type="entry name" value="RNA POLYMERASE ECF-TYPE SIGMA FACTO"/>
    <property type="match status" value="1"/>
</dbReference>
<dbReference type="InterPro" id="IPR014305">
    <property type="entry name" value="RNA_pol_sigma-G_actinobac"/>
</dbReference>
<evidence type="ECO:0000259" key="8">
    <source>
        <dbReference type="Pfam" id="PF08281"/>
    </source>
</evidence>
<dbReference type="Proteomes" id="UP001500620">
    <property type="component" value="Unassembled WGS sequence"/>
</dbReference>
<feature type="domain" description="RNA polymerase sigma-70 region 2" evidence="7">
    <location>
        <begin position="21"/>
        <end position="85"/>
    </location>
</feature>
<keyword evidence="5" id="KW-0804">Transcription</keyword>
<evidence type="ECO:0000313" key="11">
    <source>
        <dbReference type="Proteomes" id="UP001500620"/>
    </source>
</evidence>
<comment type="subunit">
    <text evidence="2">Interacts transiently with the RNA polymerase catalytic core formed by RpoA, RpoB, RpoC and RpoZ (2 alpha, 1 beta, 1 beta' and 1 omega subunit) to form the RNA polymerase holoenzyme that can initiate transcription.</text>
</comment>
<sequence length="354" mass="38815">MTDAKHSGTAVAGGQEAYADLVEPHRGALHAHCYRMLGSVHDAEDAVQETLVRAWRSLPSFEGRSSLRSWLYTIATNVCLRVIERRPGRVLPIDYGPPADPHRPLNPPAAESTWIEPHPDERFDPGDGLAGPEARYEQRESVELAFIAALQHLPARQRAVLILRDVLGFSGAEVAAALQTTPASVYAALQRAHETVDHRLPDRSQQATLRSLDDARLRQIVSRYVDAWERHDVAAIVAMLTDSAAIAMPPTPTWYRGSAAIAAFLAARPLSGGLTWRLTPTRASGQLAARADLWDPATGTFRPHHTAVLTLRGELINEINTFLEPWALSSHAPVSDACRPDRQPADLRRAGTSY</sequence>
<name>A0ABP8DPX6_9ACTN</name>
<dbReference type="Pfam" id="PF08281">
    <property type="entry name" value="Sigma70_r4_2"/>
    <property type="match status" value="1"/>
</dbReference>
<dbReference type="NCBIfam" id="TIGR02960">
    <property type="entry name" value="SigX5"/>
    <property type="match status" value="1"/>
</dbReference>
<evidence type="ECO:0000256" key="4">
    <source>
        <dbReference type="ARBA" id="ARBA00023082"/>
    </source>
</evidence>
<evidence type="ECO:0000256" key="5">
    <source>
        <dbReference type="ARBA" id="ARBA00023163"/>
    </source>
</evidence>
<dbReference type="EMBL" id="BAABAT010000045">
    <property type="protein sequence ID" value="GAA4261391.1"/>
    <property type="molecule type" value="Genomic_DNA"/>
</dbReference>
<evidence type="ECO:0000259" key="9">
    <source>
        <dbReference type="Pfam" id="PF12680"/>
    </source>
</evidence>
<keyword evidence="3" id="KW-0805">Transcription regulation</keyword>
<comment type="caution">
    <text evidence="10">The sequence shown here is derived from an EMBL/GenBank/DDBJ whole genome shotgun (WGS) entry which is preliminary data.</text>
</comment>